<dbReference type="CDD" id="cd00067">
    <property type="entry name" value="GAL4"/>
    <property type="match status" value="1"/>
</dbReference>
<keyword evidence="4" id="KW-0804">Transcription</keyword>
<name>A0ABR4J9L7_9EURO</name>
<feature type="compositionally biased region" description="Low complexity" evidence="6">
    <location>
        <begin position="70"/>
        <end position="85"/>
    </location>
</feature>
<feature type="compositionally biased region" description="Polar residues" evidence="6">
    <location>
        <begin position="113"/>
        <end position="125"/>
    </location>
</feature>
<dbReference type="CDD" id="cd12148">
    <property type="entry name" value="fungal_TF_MHR"/>
    <property type="match status" value="1"/>
</dbReference>
<keyword evidence="5" id="KW-0539">Nucleus</keyword>
<dbReference type="EMBL" id="JBFXLR010000109">
    <property type="protein sequence ID" value="KAL2836754.1"/>
    <property type="molecule type" value="Genomic_DNA"/>
</dbReference>
<dbReference type="SMART" id="SM00066">
    <property type="entry name" value="GAL4"/>
    <property type="match status" value="1"/>
</dbReference>
<feature type="domain" description="Zn(2)-C6 fungal-type" evidence="7">
    <location>
        <begin position="17"/>
        <end position="47"/>
    </location>
</feature>
<evidence type="ECO:0000256" key="5">
    <source>
        <dbReference type="ARBA" id="ARBA00023242"/>
    </source>
</evidence>
<keyword evidence="1" id="KW-0479">Metal-binding</keyword>
<dbReference type="PROSITE" id="PS50048">
    <property type="entry name" value="ZN2_CY6_FUNGAL_2"/>
    <property type="match status" value="1"/>
</dbReference>
<dbReference type="Proteomes" id="UP001610444">
    <property type="component" value="Unassembled WGS sequence"/>
</dbReference>
<keyword evidence="3" id="KW-0238">DNA-binding</keyword>
<dbReference type="InterPro" id="IPR036864">
    <property type="entry name" value="Zn2-C6_fun-type_DNA-bd_sf"/>
</dbReference>
<evidence type="ECO:0000313" key="8">
    <source>
        <dbReference type="EMBL" id="KAL2836754.1"/>
    </source>
</evidence>
<dbReference type="PANTHER" id="PTHR47431">
    <property type="entry name" value="ZN(II)2CYS6 TRANSCRIPTION FACTOR (EUROFUNG)-RELATED"/>
    <property type="match status" value="1"/>
</dbReference>
<dbReference type="Gene3D" id="4.10.240.10">
    <property type="entry name" value="Zn(2)-C6 fungal-type DNA-binding domain"/>
    <property type="match status" value="1"/>
</dbReference>
<evidence type="ECO:0000256" key="4">
    <source>
        <dbReference type="ARBA" id="ARBA00023163"/>
    </source>
</evidence>
<evidence type="ECO:0000256" key="1">
    <source>
        <dbReference type="ARBA" id="ARBA00022723"/>
    </source>
</evidence>
<evidence type="ECO:0000259" key="7">
    <source>
        <dbReference type="PROSITE" id="PS50048"/>
    </source>
</evidence>
<dbReference type="PROSITE" id="PS00463">
    <property type="entry name" value="ZN2_CY6_FUNGAL_1"/>
    <property type="match status" value="1"/>
</dbReference>
<keyword evidence="2" id="KW-0805">Transcription regulation</keyword>
<protein>
    <recommendedName>
        <fullName evidence="7">Zn(2)-C6 fungal-type domain-containing protein</fullName>
    </recommendedName>
</protein>
<dbReference type="Pfam" id="PF04082">
    <property type="entry name" value="Fungal_trans"/>
    <property type="match status" value="1"/>
</dbReference>
<dbReference type="Pfam" id="PF00172">
    <property type="entry name" value="Zn_clus"/>
    <property type="match status" value="1"/>
</dbReference>
<dbReference type="GeneID" id="98157415"/>
<evidence type="ECO:0000256" key="6">
    <source>
        <dbReference type="SAM" id="MobiDB-lite"/>
    </source>
</evidence>
<proteinExistence type="predicted"/>
<evidence type="ECO:0000256" key="3">
    <source>
        <dbReference type="ARBA" id="ARBA00023125"/>
    </source>
</evidence>
<organism evidence="8 9">
    <name type="scientific">Aspergillus pseudodeflectus</name>
    <dbReference type="NCBI Taxonomy" id="176178"/>
    <lineage>
        <taxon>Eukaryota</taxon>
        <taxon>Fungi</taxon>
        <taxon>Dikarya</taxon>
        <taxon>Ascomycota</taxon>
        <taxon>Pezizomycotina</taxon>
        <taxon>Eurotiomycetes</taxon>
        <taxon>Eurotiomycetidae</taxon>
        <taxon>Eurotiales</taxon>
        <taxon>Aspergillaceae</taxon>
        <taxon>Aspergillus</taxon>
        <taxon>Aspergillus subgen. Nidulantes</taxon>
    </lineage>
</organism>
<reference evidence="8 9" key="1">
    <citation type="submission" date="2024-07" db="EMBL/GenBank/DDBJ databases">
        <title>Section-level genome sequencing and comparative genomics of Aspergillus sections Usti and Cavernicolus.</title>
        <authorList>
            <consortium name="Lawrence Berkeley National Laboratory"/>
            <person name="Nybo J.L."/>
            <person name="Vesth T.C."/>
            <person name="Theobald S."/>
            <person name="Frisvad J.C."/>
            <person name="Larsen T.O."/>
            <person name="Kjaerboelling I."/>
            <person name="Rothschild-Mancinelli K."/>
            <person name="Lyhne E.K."/>
            <person name="Kogle M.E."/>
            <person name="Barry K."/>
            <person name="Clum A."/>
            <person name="Na H."/>
            <person name="Ledsgaard L."/>
            <person name="Lin J."/>
            <person name="Lipzen A."/>
            <person name="Kuo A."/>
            <person name="Riley R."/>
            <person name="Mondo S."/>
            <person name="LaButti K."/>
            <person name="Haridas S."/>
            <person name="Pangalinan J."/>
            <person name="Salamov A.A."/>
            <person name="Simmons B.A."/>
            <person name="Magnuson J.K."/>
            <person name="Chen J."/>
            <person name="Drula E."/>
            <person name="Henrissat B."/>
            <person name="Wiebenga A."/>
            <person name="Lubbers R.J."/>
            <person name="Gomes A.C."/>
            <person name="Macurrencykelacurrency M.R."/>
            <person name="Stajich J."/>
            <person name="Grigoriev I.V."/>
            <person name="Mortensen U.H."/>
            <person name="De vries R.P."/>
            <person name="Baker S.E."/>
            <person name="Andersen M.R."/>
        </authorList>
    </citation>
    <scope>NUCLEOTIDE SEQUENCE [LARGE SCALE GENOMIC DNA]</scope>
    <source>
        <strain evidence="8 9">CBS 756.74</strain>
    </source>
</reference>
<dbReference type="PANTHER" id="PTHR47431:SF4">
    <property type="entry name" value="ZN(II)2CYS6 TRANSCRIPTION FACTOR (EUROFUNG)"/>
    <property type="match status" value="1"/>
</dbReference>
<dbReference type="InterPro" id="IPR001138">
    <property type="entry name" value="Zn2Cys6_DnaBD"/>
</dbReference>
<accession>A0ABR4J9L7</accession>
<gene>
    <name evidence="8" type="ORF">BJX68DRAFT_250432</name>
</gene>
<dbReference type="SUPFAM" id="SSF57701">
    <property type="entry name" value="Zn2/Cys6 DNA-binding domain"/>
    <property type="match status" value="1"/>
</dbReference>
<evidence type="ECO:0000313" key="9">
    <source>
        <dbReference type="Proteomes" id="UP001610444"/>
    </source>
</evidence>
<evidence type="ECO:0000256" key="2">
    <source>
        <dbReference type="ARBA" id="ARBA00023015"/>
    </source>
</evidence>
<feature type="compositionally biased region" description="Basic and acidic residues" evidence="6">
    <location>
        <begin position="102"/>
        <end position="112"/>
    </location>
</feature>
<dbReference type="RefSeq" id="XP_070892231.1">
    <property type="nucleotide sequence ID" value="XM_071042251.1"/>
</dbReference>
<dbReference type="SMART" id="SM00906">
    <property type="entry name" value="Fungal_trans"/>
    <property type="match status" value="1"/>
</dbReference>
<dbReference type="InterPro" id="IPR007219">
    <property type="entry name" value="XnlR_reg_dom"/>
</dbReference>
<keyword evidence="9" id="KW-1185">Reference proteome</keyword>
<comment type="caution">
    <text evidence="8">The sequence shown here is derived from an EMBL/GenBank/DDBJ whole genome shotgun (WGS) entry which is preliminary data.</text>
</comment>
<feature type="region of interest" description="Disordered" evidence="6">
    <location>
        <begin position="50"/>
        <end position="125"/>
    </location>
</feature>
<sequence>MSQQPQAPNNNRRVSLACVPCRSKHLRCDATTPVCTRCRSESLQCVYLKSRRGGRRPRQPSTHISTDTGQISQISPSLPSQQQLPTPADDPLSNPNPARSTSSEDDRSHSERATSVTVSMHSDNMSDSSLSEQFFSQYYSYFHAAQPCVLPLWALKQRMATNGRPLQTLVSVVQYIGSVFAKSVISASMKVEAEQAVASIGVNGPLTGFDVQALVLLSIAVYWANEPEKALSMLDRSIALALELGMNRQGFAYAHGQKDPMLEECWRRTWWQLYITDAHIAGSTSTFPFRTSNVEMDVDLPCDEEFYESGNIPQVRTLQDYDMREFLDEEDRVFSSFAELVGLTRSLDLALAARQNMTSATAPAVCANTDASVTAWRSLLPHSKRDLVRGDGSVDELLFKANIIIHTYVVDLHRQLSTLAYSPIEAIAHCAPNAPPESLRGCNSAECQLHTAKVLRAIDQFDELLTLPTNIATHTPFIICMIANTVIAHLSACRFHYQGHQLKLARERIRLSMGALKVLGEYWPMGLRTYKEVGIVAREILGLKDRQQKNVVEVSTREITVPPVVPEYVPPIQQVPVSLPQQEMHEIPMYMDQPSLEDFQLLETSFDFCGLFDMNMASIPVL</sequence>